<dbReference type="OrthoDB" id="8951891at2759"/>
<dbReference type="PANTHER" id="PTHR21463:SF0">
    <property type="entry name" value="ANGIOPOIETIN-LIKE PROTEIN 8"/>
    <property type="match status" value="1"/>
</dbReference>
<organism evidence="3 4">
    <name type="scientific">Menidia menidia</name>
    <name type="common">Atlantic silverside</name>
    <dbReference type="NCBI Taxonomy" id="238744"/>
    <lineage>
        <taxon>Eukaryota</taxon>
        <taxon>Metazoa</taxon>
        <taxon>Chordata</taxon>
        <taxon>Craniata</taxon>
        <taxon>Vertebrata</taxon>
        <taxon>Euteleostomi</taxon>
        <taxon>Actinopterygii</taxon>
        <taxon>Neopterygii</taxon>
        <taxon>Teleostei</taxon>
        <taxon>Neoteleostei</taxon>
        <taxon>Acanthomorphata</taxon>
        <taxon>Ovalentaria</taxon>
        <taxon>Atherinomorphae</taxon>
        <taxon>Atheriniformes</taxon>
        <taxon>Atherinopsidae</taxon>
        <taxon>Menidiinae</taxon>
        <taxon>Menidia</taxon>
    </lineage>
</organism>
<protein>
    <submittedName>
        <fullName evidence="3">(Atlantic silverside) hypothetical protein</fullName>
    </submittedName>
</protein>
<dbReference type="AlphaFoldDB" id="A0A8S4AYF1"/>
<dbReference type="GO" id="GO:0019216">
    <property type="term" value="P:regulation of lipid metabolic process"/>
    <property type="evidence" value="ECO:0007669"/>
    <property type="project" value="InterPro"/>
</dbReference>
<reference evidence="3" key="1">
    <citation type="submission" date="2021-05" db="EMBL/GenBank/DDBJ databases">
        <authorList>
            <person name="Tigano A."/>
        </authorList>
    </citation>
    <scope>NUCLEOTIDE SEQUENCE</scope>
</reference>
<keyword evidence="2" id="KW-0732">Signal</keyword>
<dbReference type="GO" id="GO:0070328">
    <property type="term" value="P:triglyceride homeostasis"/>
    <property type="evidence" value="ECO:0007669"/>
    <property type="project" value="InterPro"/>
</dbReference>
<evidence type="ECO:0000313" key="4">
    <source>
        <dbReference type="Proteomes" id="UP000677803"/>
    </source>
</evidence>
<dbReference type="EMBL" id="CAJRST010008890">
    <property type="protein sequence ID" value="CAG5897944.1"/>
    <property type="molecule type" value="Genomic_DNA"/>
</dbReference>
<evidence type="ECO:0000256" key="2">
    <source>
        <dbReference type="SAM" id="SignalP"/>
    </source>
</evidence>
<keyword evidence="1" id="KW-0175">Coiled coil</keyword>
<name>A0A8S4AYF1_9TELE</name>
<evidence type="ECO:0000313" key="3">
    <source>
        <dbReference type="EMBL" id="CAG5897944.1"/>
    </source>
</evidence>
<comment type="caution">
    <text evidence="3">The sequence shown here is derived from an EMBL/GenBank/DDBJ whole genome shotgun (WGS) entry which is preliminary data.</text>
</comment>
<feature type="coiled-coil region" evidence="1">
    <location>
        <begin position="56"/>
        <end position="139"/>
    </location>
</feature>
<feature type="signal peptide" evidence="2">
    <location>
        <begin position="1"/>
        <end position="19"/>
    </location>
</feature>
<dbReference type="Proteomes" id="UP000677803">
    <property type="component" value="Unassembled WGS sequence"/>
</dbReference>
<feature type="chain" id="PRO_5035750200" evidence="2">
    <location>
        <begin position="20"/>
        <end position="194"/>
    </location>
</feature>
<sequence length="194" mass="22076">MIRSLFLLCVAGNLGVVHSGPIRKTSKTEEKAATQEDVNVLMYGVIQLSESLSHVYETTEAKVEKIRQALKNHEVTLLNLEKQAEQAAEVEKQIKDVMQLLQAQMVTQQVQTQMTKDQLDSMEKDEVQLQSKVKTLEMVLNNFAPTRIKELQEKAEEHFSVLQGLQVLTQFHKENIEAQNEELSRLQMMIDAVA</sequence>
<proteinExistence type="predicted"/>
<evidence type="ECO:0000256" key="1">
    <source>
        <dbReference type="SAM" id="Coils"/>
    </source>
</evidence>
<accession>A0A8S4AYF1</accession>
<keyword evidence="4" id="KW-1185">Reference proteome</keyword>
<gene>
    <name evidence="3" type="ORF">MMEN_LOCUS8973</name>
</gene>
<dbReference type="InterPro" id="IPR026614">
    <property type="entry name" value="ANGPTL8"/>
</dbReference>
<dbReference type="PANTHER" id="PTHR21463">
    <property type="entry name" value="ANGIOPOIETIN-LIKE PROTEIN 8"/>
    <property type="match status" value="1"/>
</dbReference>